<comment type="cofactor">
    <cofactor evidence="1">
        <name>Zn(2+)</name>
        <dbReference type="ChEBI" id="CHEBI:29105"/>
    </cofactor>
</comment>
<dbReference type="PATRIC" id="fig|1391653.3.peg.1109"/>
<dbReference type="AlphaFoldDB" id="A0A0K1PBA1"/>
<evidence type="ECO:0000256" key="6">
    <source>
        <dbReference type="SAM" id="MobiDB-lite"/>
    </source>
</evidence>
<name>A0A0K1PBA1_9BACT</name>
<dbReference type="OrthoDB" id="9808367at2"/>
<dbReference type="InterPro" id="IPR000286">
    <property type="entry name" value="HDACs"/>
</dbReference>
<evidence type="ECO:0000313" key="8">
    <source>
        <dbReference type="EMBL" id="AKU90696.1"/>
    </source>
</evidence>
<keyword evidence="4" id="KW-0378">Hydrolase</keyword>
<dbReference type="Pfam" id="PF00583">
    <property type="entry name" value="Acetyltransf_1"/>
    <property type="match status" value="1"/>
</dbReference>
<evidence type="ECO:0000256" key="3">
    <source>
        <dbReference type="ARBA" id="ARBA00022723"/>
    </source>
</evidence>
<dbReference type="PANTHER" id="PTHR10625">
    <property type="entry name" value="HISTONE DEACETYLASE HDAC1-RELATED"/>
    <property type="match status" value="1"/>
</dbReference>
<evidence type="ECO:0000256" key="1">
    <source>
        <dbReference type="ARBA" id="ARBA00001947"/>
    </source>
</evidence>
<dbReference type="Gene3D" id="3.40.800.20">
    <property type="entry name" value="Histone deacetylase domain"/>
    <property type="match status" value="1"/>
</dbReference>
<dbReference type="GO" id="GO:0040029">
    <property type="term" value="P:epigenetic regulation of gene expression"/>
    <property type="evidence" value="ECO:0007669"/>
    <property type="project" value="TreeGrafter"/>
</dbReference>
<dbReference type="PANTHER" id="PTHR10625:SF17">
    <property type="entry name" value="HISTONE DEACETYLASE 8"/>
    <property type="match status" value="1"/>
</dbReference>
<dbReference type="SUPFAM" id="SSF52768">
    <property type="entry name" value="Arginase/deacetylase"/>
    <property type="match status" value="1"/>
</dbReference>
<evidence type="ECO:0000313" key="9">
    <source>
        <dbReference type="Proteomes" id="UP000055590"/>
    </source>
</evidence>
<evidence type="ECO:0000256" key="4">
    <source>
        <dbReference type="ARBA" id="ARBA00022801"/>
    </source>
</evidence>
<protein>
    <submittedName>
        <fullName evidence="8">Deacetylase</fullName>
    </submittedName>
</protein>
<dbReference type="Gene3D" id="3.40.630.30">
    <property type="match status" value="1"/>
</dbReference>
<evidence type="ECO:0000259" key="7">
    <source>
        <dbReference type="PROSITE" id="PS51186"/>
    </source>
</evidence>
<organism evidence="8 9">
    <name type="scientific">Vulgatibacter incomptus</name>
    <dbReference type="NCBI Taxonomy" id="1391653"/>
    <lineage>
        <taxon>Bacteria</taxon>
        <taxon>Pseudomonadati</taxon>
        <taxon>Myxococcota</taxon>
        <taxon>Myxococcia</taxon>
        <taxon>Myxococcales</taxon>
        <taxon>Cystobacterineae</taxon>
        <taxon>Vulgatibacteraceae</taxon>
        <taxon>Vulgatibacter</taxon>
    </lineage>
</organism>
<dbReference type="STRING" id="1391653.AKJ08_1083"/>
<sequence>MFRIRRIHDDVLQSNRNAIAQVQHILRAQFPSAPASDSESLPEMLRNPLKYRFRSILFVADDSRGRVKGFGLLLHAPDLGFCFLDFISAAAHRTGSGIGGALYQRLREEALALGCDGLFFECLPDEPALSPNPVTRAENVRRLRFYERFGARPLTETAYETPLTPGDTDPPYLVFDDLGSGKPLAASTARSVVRAILERKYGALCPREYVEMVVASFRDDPVRLRPPRYVSVAPAIRPEPAIPADERIALLVNEEHSIHHVRERGYVESPVRIRSIRRQLDASGLFEPMSVRHFGDRHVEAVHDRDFLEYLRRVCLKLSDQPIYPYVFPIRNAARPPRDLAVRAGYYCIDTFTPLARAAWLASRRAVDCALSAADELLRGRRLSYALVRPPGHHAERRSFGGFCYLNSTAIAAEYLSHHGKVAILDVDYHHGNGQQDIFYERPDVLTLSIHAHPREAYPYFSGFPEERGRGDGLGYNVNYALRETVDGTGFRLVLERALRRIRGHRPAFLVVALGLDTAKGDPTGSWALGAKDFEANGRMIGVLGIPTVVVQEGGYDTRVLGTNARRFFSGLWAGAHAGQEASRKPAHGAAANRPTETNRR</sequence>
<dbReference type="Proteomes" id="UP000055590">
    <property type="component" value="Chromosome"/>
</dbReference>
<dbReference type="CDD" id="cd04301">
    <property type="entry name" value="NAT_SF"/>
    <property type="match status" value="1"/>
</dbReference>
<dbReference type="GO" id="GO:0046872">
    <property type="term" value="F:metal ion binding"/>
    <property type="evidence" value="ECO:0007669"/>
    <property type="project" value="UniProtKB-KW"/>
</dbReference>
<dbReference type="GO" id="GO:0016747">
    <property type="term" value="F:acyltransferase activity, transferring groups other than amino-acyl groups"/>
    <property type="evidence" value="ECO:0007669"/>
    <property type="project" value="InterPro"/>
</dbReference>
<dbReference type="InterPro" id="IPR023801">
    <property type="entry name" value="His_deacetylse_dom"/>
</dbReference>
<dbReference type="EMBL" id="CP012332">
    <property type="protein sequence ID" value="AKU90696.1"/>
    <property type="molecule type" value="Genomic_DNA"/>
</dbReference>
<evidence type="ECO:0000256" key="5">
    <source>
        <dbReference type="ARBA" id="ARBA00022833"/>
    </source>
</evidence>
<proteinExistence type="inferred from homology"/>
<dbReference type="InterPro" id="IPR037138">
    <property type="entry name" value="His_deacetylse_dom_sf"/>
</dbReference>
<dbReference type="GO" id="GO:0016787">
    <property type="term" value="F:hydrolase activity"/>
    <property type="evidence" value="ECO:0007669"/>
    <property type="project" value="UniProtKB-KW"/>
</dbReference>
<dbReference type="InterPro" id="IPR000182">
    <property type="entry name" value="GNAT_dom"/>
</dbReference>
<accession>A0A0K1PBA1</accession>
<dbReference type="InterPro" id="IPR023696">
    <property type="entry name" value="Ureohydrolase_dom_sf"/>
</dbReference>
<dbReference type="Pfam" id="PF00850">
    <property type="entry name" value="Hist_deacetyl"/>
    <property type="match status" value="1"/>
</dbReference>
<feature type="region of interest" description="Disordered" evidence="6">
    <location>
        <begin position="580"/>
        <end position="601"/>
    </location>
</feature>
<reference evidence="8 9" key="1">
    <citation type="submission" date="2015-08" db="EMBL/GenBank/DDBJ databases">
        <authorList>
            <person name="Babu N.S."/>
            <person name="Beckwith C.J."/>
            <person name="Beseler K.G."/>
            <person name="Brison A."/>
            <person name="Carone J.V."/>
            <person name="Caskin T.P."/>
            <person name="Diamond M."/>
            <person name="Durham M.E."/>
            <person name="Foxe J.M."/>
            <person name="Go M."/>
            <person name="Henderson B.A."/>
            <person name="Jones I.B."/>
            <person name="McGettigan J.A."/>
            <person name="Micheletti S.J."/>
            <person name="Nasrallah M.E."/>
            <person name="Ortiz D."/>
            <person name="Piller C.R."/>
            <person name="Privatt S.R."/>
            <person name="Schneider S.L."/>
            <person name="Sharp S."/>
            <person name="Smith T.C."/>
            <person name="Stanton J.D."/>
            <person name="Ullery H.E."/>
            <person name="Wilson R.J."/>
            <person name="Serrano M.G."/>
            <person name="Buck G."/>
            <person name="Lee V."/>
            <person name="Wang Y."/>
            <person name="Carvalho R."/>
            <person name="Voegtly L."/>
            <person name="Shi R."/>
            <person name="Duckworth R."/>
            <person name="Johnson A."/>
            <person name="Loviza R."/>
            <person name="Walstead R."/>
            <person name="Shah Z."/>
            <person name="Kiflezghi M."/>
            <person name="Wade K."/>
            <person name="Ball S.L."/>
            <person name="Bradley K.W."/>
            <person name="Asai D.J."/>
            <person name="Bowman C.A."/>
            <person name="Russell D.A."/>
            <person name="Pope W.H."/>
            <person name="Jacobs-Sera D."/>
            <person name="Hendrix R.W."/>
            <person name="Hatfull G.F."/>
        </authorList>
    </citation>
    <scope>NUCLEOTIDE SEQUENCE [LARGE SCALE GENOMIC DNA]</scope>
    <source>
        <strain evidence="8 9">DSM 27710</strain>
    </source>
</reference>
<gene>
    <name evidence="8" type="ORF">AKJ08_1083</name>
</gene>
<dbReference type="PRINTS" id="PR01270">
    <property type="entry name" value="HDASUPER"/>
</dbReference>
<keyword evidence="3" id="KW-0479">Metal-binding</keyword>
<keyword evidence="9" id="KW-1185">Reference proteome</keyword>
<dbReference type="PROSITE" id="PS51186">
    <property type="entry name" value="GNAT"/>
    <property type="match status" value="1"/>
</dbReference>
<dbReference type="GO" id="GO:0004407">
    <property type="term" value="F:histone deacetylase activity"/>
    <property type="evidence" value="ECO:0007669"/>
    <property type="project" value="TreeGrafter"/>
</dbReference>
<keyword evidence="5" id="KW-0862">Zinc</keyword>
<dbReference type="KEGG" id="vin:AKJ08_1083"/>
<evidence type="ECO:0000256" key="2">
    <source>
        <dbReference type="ARBA" id="ARBA00005947"/>
    </source>
</evidence>
<dbReference type="CDD" id="cd10001">
    <property type="entry name" value="HDAC_classII_APAH"/>
    <property type="match status" value="1"/>
</dbReference>
<dbReference type="SUPFAM" id="SSF55729">
    <property type="entry name" value="Acyl-CoA N-acyltransferases (Nat)"/>
    <property type="match status" value="1"/>
</dbReference>
<feature type="domain" description="N-acetyltransferase" evidence="7">
    <location>
        <begin position="9"/>
        <end position="170"/>
    </location>
</feature>
<dbReference type="InterPro" id="IPR016181">
    <property type="entry name" value="Acyl_CoA_acyltransferase"/>
</dbReference>
<comment type="similarity">
    <text evidence="2">Belongs to the histone deacetylase family.</text>
</comment>